<gene>
    <name evidence="1" type="ORF">SI65_09401</name>
</gene>
<dbReference type="AlphaFoldDB" id="A0A1E3B2I7"/>
<dbReference type="VEuPathDB" id="FungiDB:SI65_09401"/>
<dbReference type="Proteomes" id="UP000094569">
    <property type="component" value="Unassembled WGS sequence"/>
</dbReference>
<keyword evidence="2" id="KW-1185">Reference proteome</keyword>
<name>A0A1E3B2I7_ASPCR</name>
<proteinExistence type="predicted"/>
<evidence type="ECO:0000313" key="1">
    <source>
        <dbReference type="EMBL" id="ODM15162.1"/>
    </source>
</evidence>
<protein>
    <submittedName>
        <fullName evidence="1">Uncharacterized protein</fullName>
    </submittedName>
</protein>
<evidence type="ECO:0000313" key="2">
    <source>
        <dbReference type="Proteomes" id="UP000094569"/>
    </source>
</evidence>
<dbReference type="OrthoDB" id="5416097at2759"/>
<reference evidence="1 2" key="1">
    <citation type="journal article" date="2016" name="BMC Genomics">
        <title>Comparative genomic and transcriptomic analyses of the Fuzhuan brick tea-fermentation fungus Aspergillus cristatus.</title>
        <authorList>
            <person name="Ge Y."/>
            <person name="Wang Y."/>
            <person name="Liu Y."/>
            <person name="Tan Y."/>
            <person name="Ren X."/>
            <person name="Zhang X."/>
            <person name="Hyde K.D."/>
            <person name="Liu Y."/>
            <person name="Liu Z."/>
        </authorList>
    </citation>
    <scope>NUCLEOTIDE SEQUENCE [LARGE SCALE GENOMIC DNA]</scope>
    <source>
        <strain evidence="1 2">GZAAS20.1005</strain>
    </source>
</reference>
<organism evidence="1 2">
    <name type="scientific">Aspergillus cristatus</name>
    <name type="common">Chinese Fuzhuan brick tea-fermentation fungus</name>
    <name type="synonym">Eurotium cristatum</name>
    <dbReference type="NCBI Taxonomy" id="573508"/>
    <lineage>
        <taxon>Eukaryota</taxon>
        <taxon>Fungi</taxon>
        <taxon>Dikarya</taxon>
        <taxon>Ascomycota</taxon>
        <taxon>Pezizomycotina</taxon>
        <taxon>Eurotiomycetes</taxon>
        <taxon>Eurotiomycetidae</taxon>
        <taxon>Eurotiales</taxon>
        <taxon>Aspergillaceae</taxon>
        <taxon>Aspergillus</taxon>
        <taxon>Aspergillus subgen. Aspergillus</taxon>
    </lineage>
</organism>
<dbReference type="EMBL" id="JXNT01000018">
    <property type="protein sequence ID" value="ODM15162.1"/>
    <property type="molecule type" value="Genomic_DNA"/>
</dbReference>
<accession>A0A1E3B2I7</accession>
<sequence length="94" mass="10591">MSNTEAMFAEPERVALIGSIAAKVSSFTEANADITFRTTWACMWLADIECLRELDGHSSSNLFATLRPVEERRIVQTWTRAATQQDRKIRRGSA</sequence>
<comment type="caution">
    <text evidence="1">The sequence shown here is derived from an EMBL/GenBank/DDBJ whole genome shotgun (WGS) entry which is preliminary data.</text>
</comment>